<keyword evidence="3" id="KW-1185">Reference proteome</keyword>
<dbReference type="KEGG" id="cohn:KCTCHS21_57910"/>
<protein>
    <recommendedName>
        <fullName evidence="1">HTH merR-type domain-containing protein</fullName>
    </recommendedName>
</protein>
<dbReference type="SUPFAM" id="SSF46955">
    <property type="entry name" value="Putative DNA-binding domain"/>
    <property type="match status" value="1"/>
</dbReference>
<gene>
    <name evidence="2" type="ORF">KCTCHS21_57910</name>
</gene>
<organism evidence="2 3">
    <name type="scientific">Cohnella abietis</name>
    <dbReference type="NCBI Taxonomy" id="2507935"/>
    <lineage>
        <taxon>Bacteria</taxon>
        <taxon>Bacillati</taxon>
        <taxon>Bacillota</taxon>
        <taxon>Bacilli</taxon>
        <taxon>Bacillales</taxon>
        <taxon>Paenibacillaceae</taxon>
        <taxon>Cohnella</taxon>
    </lineage>
</organism>
<dbReference type="GO" id="GO:0006355">
    <property type="term" value="P:regulation of DNA-templated transcription"/>
    <property type="evidence" value="ECO:0007669"/>
    <property type="project" value="InterPro"/>
</dbReference>
<dbReference type="Gene3D" id="1.10.1660.10">
    <property type="match status" value="1"/>
</dbReference>
<reference evidence="2 3" key="1">
    <citation type="submission" date="2019-01" db="EMBL/GenBank/DDBJ databases">
        <title>Complete genome sequence of Cohnella hallensis HS21 isolated from Korean fir (Abies koreana) rhizospheric soil.</title>
        <authorList>
            <person name="Jiang L."/>
            <person name="Kang S.W."/>
            <person name="Kim S."/>
            <person name="Jung J."/>
            <person name="Kim C.Y."/>
            <person name="Kim D.H."/>
            <person name="Kim S.W."/>
            <person name="Lee J."/>
        </authorList>
    </citation>
    <scope>NUCLEOTIDE SEQUENCE [LARGE SCALE GENOMIC DNA]</scope>
    <source>
        <strain evidence="2 3">HS21</strain>
    </source>
</reference>
<sequence length="177" mass="20136">MDVKKTKDASMLLGVSQTTVKKWASHYSSFFQKDHLGHYVFTDDDISLLQYIKEQIALGHTLDHIVPPVSPVSPVVELQQVPTNKNKQMDHTELLSRIREVERSVQQKADEVVSAQVLLHRAEIDEMRKMIAQLAATVETMQNVKSKPPSTYGELFLPAAEPTPIAPKKQSMFRYFF</sequence>
<dbReference type="Pfam" id="PF13411">
    <property type="entry name" value="MerR_1"/>
    <property type="match status" value="1"/>
</dbReference>
<dbReference type="RefSeq" id="WP_130615834.1">
    <property type="nucleotide sequence ID" value="NZ_AP019400.1"/>
</dbReference>
<name>A0A3T1DE69_9BACL</name>
<feature type="domain" description="HTH merR-type" evidence="1">
    <location>
        <begin position="7"/>
        <end position="65"/>
    </location>
</feature>
<dbReference type="OrthoDB" id="2991292at2"/>
<dbReference type="AlphaFoldDB" id="A0A3T1DE69"/>
<evidence type="ECO:0000313" key="2">
    <source>
        <dbReference type="EMBL" id="BBI36392.1"/>
    </source>
</evidence>
<evidence type="ECO:0000313" key="3">
    <source>
        <dbReference type="Proteomes" id="UP000289856"/>
    </source>
</evidence>
<evidence type="ECO:0000259" key="1">
    <source>
        <dbReference type="Pfam" id="PF13411"/>
    </source>
</evidence>
<proteinExistence type="predicted"/>
<dbReference type="InterPro" id="IPR000551">
    <property type="entry name" value="MerR-type_HTH_dom"/>
</dbReference>
<dbReference type="Proteomes" id="UP000289856">
    <property type="component" value="Chromosome"/>
</dbReference>
<dbReference type="GO" id="GO:0003677">
    <property type="term" value="F:DNA binding"/>
    <property type="evidence" value="ECO:0007669"/>
    <property type="project" value="InterPro"/>
</dbReference>
<dbReference type="InterPro" id="IPR009061">
    <property type="entry name" value="DNA-bd_dom_put_sf"/>
</dbReference>
<dbReference type="EMBL" id="AP019400">
    <property type="protein sequence ID" value="BBI36392.1"/>
    <property type="molecule type" value="Genomic_DNA"/>
</dbReference>
<accession>A0A3T1DE69</accession>